<sequence>MVLKAGPQQCRVQGDNHFPSPAHYTISDTGHDAVGLLGHLGTLLAHVKPAIDEQPYVLFHQADFQPRTSKPVALHGIVVTQVQYLALGLVESHTSGIDPLIQPVQIPFLPSSRVTLLPNFVSSIMYRSIQCSGFLLLFG</sequence>
<dbReference type="EMBL" id="KZ505774">
    <property type="protein sequence ID" value="PKU45202.1"/>
    <property type="molecule type" value="Genomic_DNA"/>
</dbReference>
<protein>
    <submittedName>
        <fullName evidence="1">Uncharacterized protein</fullName>
    </submittedName>
</protein>
<organism evidence="1 2">
    <name type="scientific">Limosa lapponica baueri</name>
    <dbReference type="NCBI Taxonomy" id="1758121"/>
    <lineage>
        <taxon>Eukaryota</taxon>
        <taxon>Metazoa</taxon>
        <taxon>Chordata</taxon>
        <taxon>Craniata</taxon>
        <taxon>Vertebrata</taxon>
        <taxon>Euteleostomi</taxon>
        <taxon>Archelosauria</taxon>
        <taxon>Archosauria</taxon>
        <taxon>Dinosauria</taxon>
        <taxon>Saurischia</taxon>
        <taxon>Theropoda</taxon>
        <taxon>Coelurosauria</taxon>
        <taxon>Aves</taxon>
        <taxon>Neognathae</taxon>
        <taxon>Neoaves</taxon>
        <taxon>Charadriiformes</taxon>
        <taxon>Scolopacidae</taxon>
        <taxon>Limosa</taxon>
    </lineage>
</organism>
<keyword evidence="2" id="KW-1185">Reference proteome</keyword>
<dbReference type="AlphaFoldDB" id="A0A2I0UGN3"/>
<evidence type="ECO:0000313" key="2">
    <source>
        <dbReference type="Proteomes" id="UP000233556"/>
    </source>
</evidence>
<dbReference type="Proteomes" id="UP000233556">
    <property type="component" value="Unassembled WGS sequence"/>
</dbReference>
<evidence type="ECO:0000313" key="1">
    <source>
        <dbReference type="EMBL" id="PKU45202.1"/>
    </source>
</evidence>
<reference evidence="2" key="1">
    <citation type="submission" date="2017-11" db="EMBL/GenBank/DDBJ databases">
        <authorList>
            <person name="Lima N.C."/>
            <person name="Parody-Merino A.M."/>
            <person name="Battley P.F."/>
            <person name="Fidler A.E."/>
            <person name="Prosdocimi F."/>
        </authorList>
    </citation>
    <scope>NUCLEOTIDE SEQUENCE [LARGE SCALE GENOMIC DNA]</scope>
</reference>
<gene>
    <name evidence="1" type="ORF">llap_4503</name>
</gene>
<name>A0A2I0UGN3_LIMLA</name>
<reference evidence="2" key="2">
    <citation type="submission" date="2017-12" db="EMBL/GenBank/DDBJ databases">
        <title>Genome sequence of the Bar-tailed Godwit (Limosa lapponica baueri).</title>
        <authorList>
            <person name="Lima N.C.B."/>
            <person name="Parody-Merino A.M."/>
            <person name="Battley P.F."/>
            <person name="Fidler A.E."/>
            <person name="Prosdocimi F."/>
        </authorList>
    </citation>
    <scope>NUCLEOTIDE SEQUENCE [LARGE SCALE GENOMIC DNA]</scope>
</reference>
<accession>A0A2I0UGN3</accession>
<proteinExistence type="predicted"/>
<dbReference type="OrthoDB" id="9220997at2759"/>